<name>A0A3E2B3V1_9FIRM</name>
<keyword evidence="2" id="KW-1185">Reference proteome</keyword>
<dbReference type="EMBL" id="QQRQ01000007">
    <property type="protein sequence ID" value="RFT06712.1"/>
    <property type="molecule type" value="Genomic_DNA"/>
</dbReference>
<protein>
    <submittedName>
        <fullName evidence="1">Virulence protein</fullName>
    </submittedName>
</protein>
<gene>
    <name evidence="1" type="ORF">DV520_05760</name>
</gene>
<evidence type="ECO:0000313" key="1">
    <source>
        <dbReference type="EMBL" id="RFT06712.1"/>
    </source>
</evidence>
<dbReference type="GeneID" id="97995239"/>
<dbReference type="Proteomes" id="UP000260649">
    <property type="component" value="Unassembled WGS sequence"/>
</dbReference>
<comment type="caution">
    <text evidence="1">The sequence shown here is derived from an EMBL/GenBank/DDBJ whole genome shotgun (WGS) entry which is preliminary data.</text>
</comment>
<dbReference type="OrthoDB" id="9775356at2"/>
<sequence length="235" mass="25871">MTLRYNLTGADRKRLVTAISEITGAPAKYLGAPSFAYQVDYFTIDRNGGVAFDDRADSEEIKNLIETLDSQGFTAEPQEVEVSETVEPSPAEVDGLCISMPASLFSEAALQNLKDITAAKGSLIRKALGVEELPIEVGETKVSFPWFAGTPTPEEVKAYDHFICALCEMARNQKRITAKERDTGNDKYAFRCFLRLGFIGPEYKQERKILLRNLTGSSAFKAVPQKEVADDAASE</sequence>
<evidence type="ECO:0000313" key="2">
    <source>
        <dbReference type="Proteomes" id="UP000260649"/>
    </source>
</evidence>
<dbReference type="AlphaFoldDB" id="A0A3E2B3V1"/>
<accession>A0A3E2B3V1</accession>
<dbReference type="RefSeq" id="WP_117142096.1">
    <property type="nucleotide sequence ID" value="NZ_CAKXKJ010000002.1"/>
</dbReference>
<reference evidence="1 2" key="1">
    <citation type="submission" date="2018-07" db="EMBL/GenBank/DDBJ databases">
        <title>GABA Modulating Bacteria of the Human Gut Microbiota.</title>
        <authorList>
            <person name="Strandwitz P."/>
            <person name="Kim K.H."/>
            <person name="Terekhova D."/>
            <person name="Liu J.K."/>
            <person name="Sharma A."/>
            <person name="Levering J."/>
            <person name="Mcdonald D."/>
            <person name="Dietrich D."/>
            <person name="Ramadhar T.R."/>
            <person name="Lekbua A."/>
            <person name="Mroue N."/>
            <person name="Liston C."/>
            <person name="Stewart E.J."/>
            <person name="Dubin M.J."/>
            <person name="Zengler K."/>
            <person name="Knight R."/>
            <person name="Gilbert J.A."/>
            <person name="Clardy J."/>
            <person name="Lewis K."/>
        </authorList>
    </citation>
    <scope>NUCLEOTIDE SEQUENCE [LARGE SCALE GENOMIC DNA]</scope>
    <source>
        <strain evidence="1 2">KLE1738</strain>
    </source>
</reference>
<proteinExistence type="predicted"/>
<organism evidence="1 2">
    <name type="scientific">Evtepia gabavorous</name>
    <dbReference type="NCBI Taxonomy" id="2211183"/>
    <lineage>
        <taxon>Bacteria</taxon>
        <taxon>Bacillati</taxon>
        <taxon>Bacillota</taxon>
        <taxon>Clostridia</taxon>
        <taxon>Eubacteriales</taxon>
        <taxon>Evtepia</taxon>
    </lineage>
</organism>